<dbReference type="InterPro" id="IPR001155">
    <property type="entry name" value="OxRdtase_FMN_N"/>
</dbReference>
<evidence type="ECO:0000313" key="5">
    <source>
        <dbReference type="Proteomes" id="UP000547209"/>
    </source>
</evidence>
<dbReference type="SUPFAM" id="SSF51395">
    <property type="entry name" value="FMN-linked oxidoreductases"/>
    <property type="match status" value="1"/>
</dbReference>
<dbReference type="Pfam" id="PF00724">
    <property type="entry name" value="Oxidored_FMN"/>
    <property type="match status" value="1"/>
</dbReference>
<accession>A0A7X0RWW3</accession>
<dbReference type="Proteomes" id="UP000547209">
    <property type="component" value="Unassembled WGS sequence"/>
</dbReference>
<evidence type="ECO:0000313" key="4">
    <source>
        <dbReference type="EMBL" id="MBB6675118.1"/>
    </source>
</evidence>
<reference evidence="4 5" key="1">
    <citation type="submission" date="2020-08" db="EMBL/GenBank/DDBJ databases">
        <title>Cohnella phylogeny.</title>
        <authorList>
            <person name="Dunlap C."/>
        </authorList>
    </citation>
    <scope>NUCLEOTIDE SEQUENCE [LARGE SCALE GENOMIC DNA]</scope>
    <source>
        <strain evidence="4 5">DSM 28246</strain>
    </source>
</reference>
<keyword evidence="5" id="KW-1185">Reference proteome</keyword>
<sequence>MRHNAQTLLQPYELPGGLKLDNRIVMAPMTHLSSHADGTISDAELDYYALRAAGPGMVITAATWVLPNGGLPGGPGADDDDKIPGLRRLAAAIQDRGAKAVLQLFHSGRQATRTGDLVAPSAIPETREGAETPRPLEEEEIEGIIRAFGAAARRAISAGFDGVEIHGANGNLTHQFFSPHANRRQDRFGGTLERRMTFGLSVVDEVKRVVRERANKPFIVGFRLSPEERETPGITMDDALAFADELAARGLDYLHVSLMDFRNPPRSGSGDGRSRLAILQERVGQRVPLIGVGAVRTAEDAQGAMEIGIPLLALGRELLLEPDWANKVRDGRSGEIRTSLTASDRERLGIPEPMWRLLRSIPGWMPFEDE</sequence>
<name>A0A7X0RWW3_9BACL</name>
<comment type="caution">
    <text evidence="4">The sequence shown here is derived from an EMBL/GenBank/DDBJ whole genome shotgun (WGS) entry which is preliminary data.</text>
</comment>
<dbReference type="PANTHER" id="PTHR43656:SF2">
    <property type="entry name" value="BINDING OXIDOREDUCTASE, PUTATIVE (AFU_ORTHOLOGUE AFUA_2G08260)-RELATED"/>
    <property type="match status" value="1"/>
</dbReference>
<proteinExistence type="predicted"/>
<keyword evidence="2" id="KW-0560">Oxidoreductase</keyword>
<dbReference type="GO" id="GO:0010181">
    <property type="term" value="F:FMN binding"/>
    <property type="evidence" value="ECO:0007669"/>
    <property type="project" value="InterPro"/>
</dbReference>
<gene>
    <name evidence="4" type="ORF">H7C19_31100</name>
</gene>
<dbReference type="PANTHER" id="PTHR43656">
    <property type="entry name" value="BINDING OXIDOREDUCTASE, PUTATIVE (AFU_ORTHOLOGUE AFUA_2G08260)-RELATED"/>
    <property type="match status" value="1"/>
</dbReference>
<dbReference type="GO" id="GO:0016491">
    <property type="term" value="F:oxidoreductase activity"/>
    <property type="evidence" value="ECO:0007669"/>
    <property type="project" value="UniProtKB-KW"/>
</dbReference>
<dbReference type="EMBL" id="JACJVP010000062">
    <property type="protein sequence ID" value="MBB6675118.1"/>
    <property type="molecule type" value="Genomic_DNA"/>
</dbReference>
<evidence type="ECO:0000259" key="3">
    <source>
        <dbReference type="Pfam" id="PF00724"/>
    </source>
</evidence>
<dbReference type="Gene3D" id="3.20.20.70">
    <property type="entry name" value="Aldolase class I"/>
    <property type="match status" value="1"/>
</dbReference>
<dbReference type="AlphaFoldDB" id="A0A7X0RWW3"/>
<feature type="domain" description="NADH:flavin oxidoreductase/NADH oxidase N-terminal" evidence="3">
    <location>
        <begin position="10"/>
        <end position="333"/>
    </location>
</feature>
<protein>
    <submittedName>
        <fullName evidence="4">NADH-dependent flavin oxidoreductase</fullName>
    </submittedName>
</protein>
<evidence type="ECO:0000256" key="2">
    <source>
        <dbReference type="ARBA" id="ARBA00023002"/>
    </source>
</evidence>
<dbReference type="InterPro" id="IPR013785">
    <property type="entry name" value="Aldolase_TIM"/>
</dbReference>
<evidence type="ECO:0000256" key="1">
    <source>
        <dbReference type="ARBA" id="ARBA00022630"/>
    </source>
</evidence>
<dbReference type="RefSeq" id="WP_185672973.1">
    <property type="nucleotide sequence ID" value="NZ_JACJVP010000062.1"/>
</dbReference>
<keyword evidence="1" id="KW-0285">Flavoprotein</keyword>
<organism evidence="4 5">
    <name type="scientific">Cohnella nanjingensis</name>
    <dbReference type="NCBI Taxonomy" id="1387779"/>
    <lineage>
        <taxon>Bacteria</taxon>
        <taxon>Bacillati</taxon>
        <taxon>Bacillota</taxon>
        <taxon>Bacilli</taxon>
        <taxon>Bacillales</taxon>
        <taxon>Paenibacillaceae</taxon>
        <taxon>Cohnella</taxon>
    </lineage>
</organism>
<dbReference type="InterPro" id="IPR051799">
    <property type="entry name" value="NADH_flavin_oxidoreductase"/>
</dbReference>